<dbReference type="PANTHER" id="PTHR13847:SF287">
    <property type="entry name" value="FAD-DEPENDENT OXIDOREDUCTASE DOMAIN-CONTAINING PROTEIN 1"/>
    <property type="match status" value="1"/>
</dbReference>
<dbReference type="AlphaFoldDB" id="A0A0A1DRV3"/>
<dbReference type="SUPFAM" id="SSF51905">
    <property type="entry name" value="FAD/NAD(P)-binding domain"/>
    <property type="match status" value="1"/>
</dbReference>
<dbReference type="RefSeq" id="WP_038682366.1">
    <property type="nucleotide sequence ID" value="NZ_BJMC01000021.1"/>
</dbReference>
<name>A0A0A1DRV3_NOCSI</name>
<protein>
    <submittedName>
        <fullName evidence="2">Sarcosine oxidase beta subunit</fullName>
        <ecNumber evidence="2">1.5.3.1</ecNumber>
    </submittedName>
</protein>
<dbReference type="InterPro" id="IPR036188">
    <property type="entry name" value="FAD/NAD-bd_sf"/>
</dbReference>
<keyword evidence="3" id="KW-1185">Reference proteome</keyword>
<dbReference type="HOGENOM" id="CLU_007884_4_1_11"/>
<dbReference type="eggNOG" id="COG0665">
    <property type="taxonomic scope" value="Bacteria"/>
</dbReference>
<organism evidence="2 3">
    <name type="scientific">Nocardioides simplex</name>
    <name type="common">Arthrobacter simplex</name>
    <dbReference type="NCBI Taxonomy" id="2045"/>
    <lineage>
        <taxon>Bacteria</taxon>
        <taxon>Bacillati</taxon>
        <taxon>Actinomycetota</taxon>
        <taxon>Actinomycetes</taxon>
        <taxon>Propionibacteriales</taxon>
        <taxon>Nocardioidaceae</taxon>
        <taxon>Pimelobacter</taxon>
    </lineage>
</organism>
<evidence type="ECO:0000313" key="2">
    <source>
        <dbReference type="EMBL" id="AIY19298.1"/>
    </source>
</evidence>
<gene>
    <name evidence="2" type="ORF">KR76_25550</name>
</gene>
<evidence type="ECO:0000256" key="1">
    <source>
        <dbReference type="ARBA" id="ARBA00023002"/>
    </source>
</evidence>
<accession>A0A0A1DRV3</accession>
<dbReference type="GeneID" id="96612115"/>
<dbReference type="GO" id="GO:0008115">
    <property type="term" value="F:sarcosine oxidase activity"/>
    <property type="evidence" value="ECO:0007669"/>
    <property type="project" value="UniProtKB-EC"/>
</dbReference>
<dbReference type="OrthoDB" id="9806452at2"/>
<dbReference type="STRING" id="2045.KR76_25550"/>
<dbReference type="Proteomes" id="UP000030300">
    <property type="component" value="Chromosome"/>
</dbReference>
<dbReference type="PANTHER" id="PTHR13847">
    <property type="entry name" value="SARCOSINE DEHYDROGENASE-RELATED"/>
    <property type="match status" value="1"/>
</dbReference>
<keyword evidence="1 2" id="KW-0560">Oxidoreductase</keyword>
<dbReference type="Pfam" id="PF01266">
    <property type="entry name" value="DAO"/>
    <property type="match status" value="1"/>
</dbReference>
<proteinExistence type="predicted"/>
<dbReference type="EC" id="1.5.3.1" evidence="2"/>
<dbReference type="EMBL" id="CP009896">
    <property type="protein sequence ID" value="AIY19298.1"/>
    <property type="molecule type" value="Genomic_DNA"/>
</dbReference>
<dbReference type="GO" id="GO:0005737">
    <property type="term" value="C:cytoplasm"/>
    <property type="evidence" value="ECO:0007669"/>
    <property type="project" value="TreeGrafter"/>
</dbReference>
<dbReference type="Gene3D" id="3.50.50.60">
    <property type="entry name" value="FAD/NAD(P)-binding domain"/>
    <property type="match status" value="1"/>
</dbReference>
<dbReference type="InterPro" id="IPR006076">
    <property type="entry name" value="FAD-dep_OxRdtase"/>
</dbReference>
<reference evidence="2 3" key="1">
    <citation type="journal article" date="2015" name="Genome Announc.">
        <title>Complete Genome Sequence of Steroid-Transforming Nocardioides simplex VKM Ac-2033D.</title>
        <authorList>
            <person name="Shtratnikova V.Y."/>
            <person name="Schelkunov M.I."/>
            <person name="Pekov Y.A."/>
            <person name="Fokina V.V."/>
            <person name="Logacheva M.D."/>
            <person name="Sokolov S.L."/>
            <person name="Bragin E.Y."/>
            <person name="Ashapkin V.V."/>
            <person name="Donova M.V."/>
        </authorList>
    </citation>
    <scope>NUCLEOTIDE SEQUENCE [LARGE SCALE GENOMIC DNA]</scope>
    <source>
        <strain evidence="2 3">VKM Ac-2033D</strain>
    </source>
</reference>
<evidence type="ECO:0000313" key="3">
    <source>
        <dbReference type="Proteomes" id="UP000030300"/>
    </source>
</evidence>
<dbReference type="KEGG" id="psim:KR76_25550"/>
<dbReference type="Gene3D" id="3.30.9.10">
    <property type="entry name" value="D-Amino Acid Oxidase, subunit A, domain 2"/>
    <property type="match status" value="1"/>
</dbReference>
<sequence>MSRTADAIIVGAGVVGASTALELTRAGYSVLVVDKAGGPGFGSTSASSAVVRFNYSTWDGMAAAWESKFRWEAWADHLGHVDPTGLASFKRCGLAFLDVDIMPRDRMAKMFVEAGIPFEEWGPAELAAAFPHVDAGRYFPPKPVTSDEFFDAPTGVLGAIYTPDAGYVDDPQLAAANLAAAAAHLGATFRYRRTVTAVEQRARSWAVTLDDGDVLEGAVVVNAAGPWSTGLNRLAGIGADFTVKVAPVRQEVHHVPAPSSLPAGFPVVADADLGIYIRGESGGNLLIGGTEPACDPLEWIDDPDAANPHPTTERFEAQVFRGARRLPDLAVPNRPRGIAGVYDASDDWTPVYDRTEADGYYVAMGTSGNQFKNAPLIGSLMTTLIDGIANGADHDAQPLTYTAPHTGHVIDLGAFSRRRPPNAASSGTVLG</sequence>